<comment type="catalytic activity">
    <reaction evidence="10">
        <text>2 oxidized [2Fe-2S]-[protein] + NADPH = 2 reduced [2Fe-2S]-[protein] + NADP(+) + H(+)</text>
        <dbReference type="Rhea" id="RHEA:67716"/>
        <dbReference type="Rhea" id="RHEA-COMP:17327"/>
        <dbReference type="Rhea" id="RHEA-COMP:17328"/>
        <dbReference type="ChEBI" id="CHEBI:15378"/>
        <dbReference type="ChEBI" id="CHEBI:33737"/>
        <dbReference type="ChEBI" id="CHEBI:33738"/>
        <dbReference type="ChEBI" id="CHEBI:57783"/>
        <dbReference type="ChEBI" id="CHEBI:58349"/>
    </reaction>
    <physiologicalReaction direction="left-to-right" evidence="10">
        <dbReference type="Rhea" id="RHEA:67717"/>
    </physiologicalReaction>
</comment>
<dbReference type="GO" id="GO:0005739">
    <property type="term" value="C:mitochondrion"/>
    <property type="evidence" value="ECO:0007669"/>
    <property type="project" value="UniProtKB-SubCell"/>
</dbReference>
<dbReference type="GO" id="GO:0016226">
    <property type="term" value="P:iron-sulfur cluster assembly"/>
    <property type="evidence" value="ECO:0007669"/>
    <property type="project" value="UniProtKB-UniRule"/>
</dbReference>
<evidence type="ECO:0000256" key="1">
    <source>
        <dbReference type="ARBA" id="ARBA00001917"/>
    </source>
</evidence>
<dbReference type="GO" id="GO:0050660">
    <property type="term" value="F:flavin adenine dinucleotide binding"/>
    <property type="evidence" value="ECO:0007669"/>
    <property type="project" value="UniProtKB-UniRule"/>
</dbReference>
<feature type="binding site" evidence="11">
    <location>
        <begin position="415"/>
        <end position="418"/>
    </location>
    <ligand>
        <name>FAD</name>
        <dbReference type="ChEBI" id="CHEBI:57692"/>
    </ligand>
</feature>
<dbReference type="GeneID" id="11500695"/>
<organism evidence="14 15">
    <name type="scientific">Torulaspora delbrueckii</name>
    <name type="common">Yeast</name>
    <name type="synonym">Candida colliculosa</name>
    <dbReference type="NCBI Taxonomy" id="4950"/>
    <lineage>
        <taxon>Eukaryota</taxon>
        <taxon>Fungi</taxon>
        <taxon>Dikarya</taxon>
        <taxon>Ascomycota</taxon>
        <taxon>Saccharomycotina</taxon>
        <taxon>Saccharomycetes</taxon>
        <taxon>Saccharomycetales</taxon>
        <taxon>Saccharomycetaceae</taxon>
        <taxon>Torulaspora</taxon>
    </lineage>
</organism>
<dbReference type="InterPro" id="IPR028879">
    <property type="entry name" value="NDOR1"/>
</dbReference>
<dbReference type="FunCoup" id="G8ZS68">
    <property type="interactions" value="782"/>
</dbReference>
<evidence type="ECO:0000256" key="11">
    <source>
        <dbReference type="HAMAP-Rule" id="MF_03178"/>
    </source>
</evidence>
<dbReference type="PROSITE" id="PS50902">
    <property type="entry name" value="FLAVODOXIN_LIKE"/>
    <property type="match status" value="1"/>
</dbReference>
<dbReference type="InterPro" id="IPR017938">
    <property type="entry name" value="Riboflavin_synthase-like_b-brl"/>
</dbReference>
<evidence type="ECO:0000256" key="7">
    <source>
        <dbReference type="ARBA" id="ARBA00022857"/>
    </source>
</evidence>
<evidence type="ECO:0000256" key="8">
    <source>
        <dbReference type="ARBA" id="ARBA00023002"/>
    </source>
</evidence>
<evidence type="ECO:0000256" key="10">
    <source>
        <dbReference type="ARBA" id="ARBA00052174"/>
    </source>
</evidence>
<dbReference type="PANTHER" id="PTHR19384:SF10">
    <property type="entry name" value="NADPH-DEPENDENT DIFLAVIN OXIDOREDUCTASE 1"/>
    <property type="match status" value="1"/>
</dbReference>
<name>G8ZS68_TORDE</name>
<dbReference type="GO" id="GO:0010181">
    <property type="term" value="F:FMN binding"/>
    <property type="evidence" value="ECO:0007669"/>
    <property type="project" value="UniProtKB-UniRule"/>
</dbReference>
<keyword evidence="5 11" id="KW-0288">FMN</keyword>
<dbReference type="FunFam" id="3.40.50.360:FF:000056">
    <property type="entry name" value="NADPH-dependent diflavin oxidoreductase 1"/>
    <property type="match status" value="1"/>
</dbReference>
<dbReference type="PANTHER" id="PTHR19384">
    <property type="entry name" value="NITRIC OXIDE SYNTHASE-RELATED"/>
    <property type="match status" value="1"/>
</dbReference>
<dbReference type="FunFam" id="1.20.990.10:FF:000008">
    <property type="entry name" value="NADPH-dependent diflavin oxidoreductase 1"/>
    <property type="match status" value="1"/>
</dbReference>
<dbReference type="InterPro" id="IPR003097">
    <property type="entry name" value="CysJ-like_FAD-binding"/>
</dbReference>
<evidence type="ECO:0000256" key="4">
    <source>
        <dbReference type="ARBA" id="ARBA00022630"/>
    </source>
</evidence>
<dbReference type="InterPro" id="IPR023173">
    <property type="entry name" value="NADPH_Cyt_P450_Rdtase_alpha"/>
</dbReference>
<comment type="subcellular location">
    <subcellularLocation>
        <location evidence="11">Cytoplasm</location>
    </subcellularLocation>
    <subcellularLocation>
        <location evidence="11">Mitochondrion</location>
    </subcellularLocation>
    <text evidence="11">Relocalizes to mitochondria after H(2)O(2) exposure.</text>
</comment>
<gene>
    <name evidence="14" type="primary">TDEL0C04710</name>
    <name evidence="11" type="synonym">TAH18</name>
    <name evidence="14" type="ORF">TDEL_0C04710</name>
</gene>
<dbReference type="GO" id="GO:0097361">
    <property type="term" value="C:cytosolic [4Fe-4S] assembly targeting complex"/>
    <property type="evidence" value="ECO:0007669"/>
    <property type="project" value="EnsemblFungi"/>
</dbReference>
<dbReference type="EC" id="1.18.1.-" evidence="11"/>
<evidence type="ECO:0000313" key="14">
    <source>
        <dbReference type="EMBL" id="CCE91360.1"/>
    </source>
</evidence>
<accession>G8ZS68</accession>
<keyword evidence="7 11" id="KW-0521">NADP</keyword>
<dbReference type="GO" id="GO:0160246">
    <property type="term" value="F:NADPH-iron-sulfur [2Fe-2S] protein oxidoreductase activity"/>
    <property type="evidence" value="ECO:0007669"/>
    <property type="project" value="EnsemblFungi"/>
</dbReference>
<comment type="caution">
    <text evidence="11">Lacks conserved residue(s) required for the propagation of feature annotation.</text>
</comment>
<dbReference type="GO" id="GO:0045429">
    <property type="term" value="P:positive regulation of nitric oxide biosynthetic process"/>
    <property type="evidence" value="ECO:0007669"/>
    <property type="project" value="EnsemblFungi"/>
</dbReference>
<dbReference type="Pfam" id="PF00175">
    <property type="entry name" value="NAD_binding_1"/>
    <property type="match status" value="1"/>
</dbReference>
<dbReference type="Gene3D" id="3.40.50.360">
    <property type="match status" value="1"/>
</dbReference>
<dbReference type="InterPro" id="IPR001709">
    <property type="entry name" value="Flavoprot_Pyr_Nucl_cyt_Rdtase"/>
</dbReference>
<evidence type="ECO:0000256" key="5">
    <source>
        <dbReference type="ARBA" id="ARBA00022643"/>
    </source>
</evidence>
<dbReference type="SUPFAM" id="SSF52218">
    <property type="entry name" value="Flavoproteins"/>
    <property type="match status" value="1"/>
</dbReference>
<evidence type="ECO:0000256" key="3">
    <source>
        <dbReference type="ARBA" id="ARBA00022490"/>
    </source>
</evidence>
<evidence type="ECO:0000259" key="12">
    <source>
        <dbReference type="PROSITE" id="PS50902"/>
    </source>
</evidence>
<comment type="cofactor">
    <cofactor evidence="2 11">
        <name>FAD</name>
        <dbReference type="ChEBI" id="CHEBI:57692"/>
    </cofactor>
</comment>
<dbReference type="InterPro" id="IPR008254">
    <property type="entry name" value="Flavodoxin/NO_synth"/>
</dbReference>
<comment type="similarity">
    <text evidence="11">In the C-terminal section; belongs to the flavoprotein pyridine nucleotide cytochrome reductase family.</text>
</comment>
<keyword evidence="15" id="KW-1185">Reference proteome</keyword>
<comment type="similarity">
    <text evidence="11">In the N-terminal section; belongs to the flavodoxin family.</text>
</comment>
<dbReference type="InParanoid" id="G8ZS68"/>
<dbReference type="GO" id="GO:0005829">
    <property type="term" value="C:cytosol"/>
    <property type="evidence" value="ECO:0007669"/>
    <property type="project" value="EnsemblFungi"/>
</dbReference>
<keyword evidence="6 11" id="KW-0274">FAD</keyword>
<evidence type="ECO:0000256" key="2">
    <source>
        <dbReference type="ARBA" id="ARBA00001974"/>
    </source>
</evidence>
<dbReference type="InterPro" id="IPR001433">
    <property type="entry name" value="OxRdtase_FAD/NAD-bd"/>
</dbReference>
<dbReference type="PRINTS" id="PR00371">
    <property type="entry name" value="FPNCR"/>
</dbReference>
<dbReference type="Gene3D" id="3.40.50.80">
    <property type="entry name" value="Nucleotide-binding domain of ferredoxin-NADP reductase (FNR) module"/>
    <property type="match status" value="1"/>
</dbReference>
<dbReference type="OrthoDB" id="1856718at2759"/>
<dbReference type="Gene3D" id="2.40.30.10">
    <property type="entry name" value="Translation factors"/>
    <property type="match status" value="1"/>
</dbReference>
<feature type="domain" description="FAD-binding FR-type" evidence="13">
    <location>
        <begin position="228"/>
        <end position="474"/>
    </location>
</feature>
<dbReference type="eggNOG" id="KOG1159">
    <property type="taxonomic scope" value="Eukaryota"/>
</dbReference>
<dbReference type="Gene3D" id="1.20.990.10">
    <property type="entry name" value="NADPH-cytochrome p450 Reductase, Chain A, domain 3"/>
    <property type="match status" value="1"/>
</dbReference>
<feature type="binding site" evidence="11">
    <location>
        <position position="147"/>
    </location>
    <ligand>
        <name>FMN</name>
        <dbReference type="ChEBI" id="CHEBI:58210"/>
    </ligand>
</feature>
<comment type="similarity">
    <text evidence="11">Belongs to the NADPH-dependent diflavin oxidoreductase NDOR1 family.</text>
</comment>
<feature type="binding site" evidence="11">
    <location>
        <begin position="111"/>
        <end position="120"/>
    </location>
    <ligand>
        <name>FMN</name>
        <dbReference type="ChEBI" id="CHEBI:58210"/>
    </ligand>
</feature>
<feature type="binding site" evidence="11">
    <location>
        <begin position="447"/>
        <end position="450"/>
    </location>
    <ligand>
        <name>FAD</name>
        <dbReference type="ChEBI" id="CHEBI:57692"/>
    </ligand>
</feature>
<keyword evidence="8 11" id="KW-0560">Oxidoreductase</keyword>
<dbReference type="AlphaFoldDB" id="G8ZS68"/>
<feature type="binding site" evidence="11">
    <location>
        <position position="626"/>
    </location>
    <ligand>
        <name>FAD</name>
        <dbReference type="ChEBI" id="CHEBI:57692"/>
    </ligand>
</feature>
<dbReference type="Pfam" id="PF00258">
    <property type="entry name" value="Flavodoxin_1"/>
    <property type="match status" value="1"/>
</dbReference>
<dbReference type="HOGENOM" id="CLU_001570_17_6_1"/>
<feature type="domain" description="Flavodoxin-like" evidence="12">
    <location>
        <begin position="10"/>
        <end position="173"/>
    </location>
</feature>
<protein>
    <recommendedName>
        <fullName evidence="11">NADPH-dependent diflavin oxidoreductase 1</fullName>
        <ecNumber evidence="11">1.18.1.-</ecNumber>
    </recommendedName>
    <alternativeName>
        <fullName evidence="11">NADPH-dependent FMN and FAD-containing oxidoreductase</fullName>
    </alternativeName>
</protein>
<dbReference type="GO" id="GO:0050661">
    <property type="term" value="F:NADP binding"/>
    <property type="evidence" value="ECO:0007669"/>
    <property type="project" value="UniProtKB-UniRule"/>
</dbReference>
<keyword evidence="3 11" id="KW-0963">Cytoplasm</keyword>
<dbReference type="Proteomes" id="UP000005627">
    <property type="component" value="Chromosome 3"/>
</dbReference>
<keyword evidence="4 11" id="KW-0285">Flavoprotein</keyword>
<dbReference type="SUPFAM" id="SSF63380">
    <property type="entry name" value="Riboflavin synthase domain-like"/>
    <property type="match status" value="1"/>
</dbReference>
<evidence type="ECO:0000256" key="6">
    <source>
        <dbReference type="ARBA" id="ARBA00022827"/>
    </source>
</evidence>
<evidence type="ECO:0000313" key="15">
    <source>
        <dbReference type="Proteomes" id="UP000005627"/>
    </source>
</evidence>
<dbReference type="PRINTS" id="PR00369">
    <property type="entry name" value="FLAVODOXIN"/>
</dbReference>
<dbReference type="GO" id="GO:0034599">
    <property type="term" value="P:cellular response to oxidative stress"/>
    <property type="evidence" value="ECO:0007669"/>
    <property type="project" value="EnsemblFungi"/>
</dbReference>
<dbReference type="STRING" id="1076872.G8ZS68"/>
<evidence type="ECO:0000259" key="13">
    <source>
        <dbReference type="PROSITE" id="PS51384"/>
    </source>
</evidence>
<proteinExistence type="inferred from homology"/>
<dbReference type="InterPro" id="IPR039261">
    <property type="entry name" value="FNR_nucleotide-bd"/>
</dbReference>
<dbReference type="PROSITE" id="PS51384">
    <property type="entry name" value="FAD_FR"/>
    <property type="match status" value="1"/>
</dbReference>
<dbReference type="EMBL" id="HE616744">
    <property type="protein sequence ID" value="CCE91360.1"/>
    <property type="molecule type" value="Genomic_DNA"/>
</dbReference>
<dbReference type="HAMAP" id="MF_03178">
    <property type="entry name" value="NDOR1"/>
    <property type="match status" value="1"/>
</dbReference>
<dbReference type="InterPro" id="IPR001094">
    <property type="entry name" value="Flavdoxin-like"/>
</dbReference>
<comment type="function">
    <text evidence="11">NADPH-dependent reductase which is a central component of the cytosolic iron-sulfur (Fe-S) protein assembly (CIA) machinery. Transfers electrons from NADPH via its FAD and FMN prosthetic groups to the [2Fe-2S] cluster of DRE2, another key component of the CIA machinery. In turn, this reduced cluster provides electrons for assembly of cytosolic iron-sulfur cluster proteins. Positively controls H(2)O(2)-induced cell death.</text>
</comment>
<feature type="binding site" evidence="11">
    <location>
        <begin position="550"/>
        <end position="554"/>
    </location>
    <ligand>
        <name>NADP(+)</name>
        <dbReference type="ChEBI" id="CHEBI:58349"/>
    </ligand>
</feature>
<feature type="binding site" evidence="11">
    <location>
        <begin position="16"/>
        <end position="21"/>
    </location>
    <ligand>
        <name>FMN</name>
        <dbReference type="ChEBI" id="CHEBI:58210"/>
    </ligand>
</feature>
<comment type="cofactor">
    <cofactor evidence="1 11">
        <name>FMN</name>
        <dbReference type="ChEBI" id="CHEBI:58210"/>
    </cofactor>
</comment>
<dbReference type="InterPro" id="IPR029039">
    <property type="entry name" value="Flavoprotein-like_sf"/>
</dbReference>
<dbReference type="SUPFAM" id="SSF52343">
    <property type="entry name" value="Ferredoxin reductase-like, C-terminal NADP-linked domain"/>
    <property type="match status" value="1"/>
</dbReference>
<dbReference type="KEGG" id="tdl:TDEL_0C04710"/>
<dbReference type="FunFam" id="3.40.50.80:FF:000030">
    <property type="entry name" value="NADPH-dependent diflavin oxidoreductase 1"/>
    <property type="match status" value="1"/>
</dbReference>
<dbReference type="GO" id="GO:0006809">
    <property type="term" value="P:nitric oxide biosynthetic process"/>
    <property type="evidence" value="ECO:0007669"/>
    <property type="project" value="EnsemblFungi"/>
</dbReference>
<feature type="binding site" evidence="11">
    <location>
        <position position="385"/>
    </location>
    <ligand>
        <name>FAD</name>
        <dbReference type="ChEBI" id="CHEBI:57692"/>
    </ligand>
</feature>
<dbReference type="InterPro" id="IPR017927">
    <property type="entry name" value="FAD-bd_FR_type"/>
</dbReference>
<dbReference type="RefSeq" id="XP_003680571.1">
    <property type="nucleotide sequence ID" value="XM_003680523.1"/>
</dbReference>
<reference evidence="14 15" key="1">
    <citation type="journal article" date="2011" name="Proc. Natl. Acad. Sci. U.S.A.">
        <title>Evolutionary erosion of yeast sex chromosomes by mating-type switching accidents.</title>
        <authorList>
            <person name="Gordon J.L."/>
            <person name="Armisen D."/>
            <person name="Proux-Wera E."/>
            <person name="Oheigeartaigh S.S."/>
            <person name="Byrne K.P."/>
            <person name="Wolfe K.H."/>
        </authorList>
    </citation>
    <scope>NUCLEOTIDE SEQUENCE [LARGE SCALE GENOMIC DNA]</scope>
    <source>
        <strain evidence="15">ATCC 10662 / CBS 1146 / NBRC 0425 / NCYC 2629 / NRRL Y-866</strain>
    </source>
</reference>
<feature type="binding site" evidence="11">
    <location>
        <begin position="63"/>
        <end position="66"/>
    </location>
    <ligand>
        <name>FMN</name>
        <dbReference type="ChEBI" id="CHEBI:58210"/>
    </ligand>
</feature>
<keyword evidence="9 11" id="KW-0496">Mitochondrion</keyword>
<evidence type="ECO:0000256" key="9">
    <source>
        <dbReference type="ARBA" id="ARBA00023128"/>
    </source>
</evidence>
<dbReference type="GO" id="GO:0016651">
    <property type="term" value="F:oxidoreductase activity, acting on NAD(P)H"/>
    <property type="evidence" value="ECO:0007669"/>
    <property type="project" value="UniProtKB-UniRule"/>
</dbReference>
<comment type="subunit">
    <text evidence="11">Interacts with DRE2; as part of the cytosolic iron-sulfur (Fe-S) protein assembly (CIA) machinery.</text>
</comment>
<feature type="binding site" evidence="11">
    <location>
        <begin position="541"/>
        <end position="542"/>
    </location>
    <ligand>
        <name>NADP(+)</name>
        <dbReference type="ChEBI" id="CHEBI:58349"/>
    </ligand>
</feature>
<sequence>MNRSKSSKRIAILYGSETGNAQDFAAILSYKLHRLHLPHTLNSLGDYTPHDILDCRNLFIICSTTGQGELPRNAIEASHGLNKKNTLWSFLKKRNLPADFLNHLSVSFLGLGDSSYPKFNYAIRKLHNRIVSQLGAKELFHRLEADEQSMAGSNKGSGASIEAVYFEYEKRILKYLRETYPTRKVNGQIVERTEFAAEAYLEPPSCLLLDSDEDGHIVQENLTFNGDDSVNVGTVKINDRLTHPEHFQDVRQFVFNGKKAHEYGPGDTISIYPCNSDDSVKQFLEIQPHWKSVADKPLKLSHGIPNNLKDGGFVKPLTLRNLLKYHCDIMSIPRTSFFMKVWTFATDVGRMERGREQLEQQREKLHQFATDEDMQDLFDYCNRPRRSLLEVLQDFPSLKLPWEFALDYLPIIKPRLFSISSGPNDPNIELTIAIVRYKTILRRIRKGICTNFIINLSPGDKFRYKVQNNNLFLNKELKEKPMILISPGVGIAPMMSLIRSDVSKNLKLFFGNRMMERDFLYKEILQDWDKEERITLYTCFSRDPKNSPKFKYVQDILWSIGEFIAKLIHDQGATIYVCGSSNKMPIQVRITILEILKKWVNFEDEDAAIRYMKDMEKDDRYLQETW</sequence>
<dbReference type="Pfam" id="PF00667">
    <property type="entry name" value="FAD_binding_1"/>
    <property type="match status" value="1"/>
</dbReference>